<dbReference type="GO" id="GO:0005634">
    <property type="term" value="C:nucleus"/>
    <property type="evidence" value="ECO:0007669"/>
    <property type="project" value="UniProtKB-SubCell"/>
</dbReference>
<evidence type="ECO:0000256" key="6">
    <source>
        <dbReference type="ARBA" id="ARBA00023242"/>
    </source>
</evidence>
<sequence>MKSHSTHGSYKKRKHKGKNQWVDIPLENGAISDKASPTVENDEQGQCLPKTATRTTEVHVSVSVEEEDSKGNTTTSTTEIDAMEVSKVVEGSDNEESPAEKRRKVEPSDEIKGSTAQSMVKQMSKSERRKLKKQNKSFEKKSEGDGGKPSFMLLSDHQTLSLKDVRSLVIYLLTSGEIPTLPWIMVKNKFNIQKVVLLYIGGLDPQLFNINPQEKGSRKPVQWVTRATSGPATEFQQLKKFFDVVSVVKAGGDKQRIHSPPDTLLHVPLSNSEKNKRQEESRKKNEGATSHQPERFMLTLAELREHEFPLPTYLDPSSSLQDGWIETEQKENSQAPVPKKMIAMDCEMCRTDAGSELTRISLINEKDETIYDELVMPENPIVDYLTQYSGMTPERLEGVTTRLSDIQKKLKELVTYDTILVGHSLENDMKVLKFAHPFIIDTTVIYHHTRGPPFRPSLKWVAQKWLNRRIQTGGEKGHDSAEDALTCMDLAKLKIEKGPGFGEYNQDQESIFSKLSRYNSPRSSAVVDMDWHYTASSSAEVFKAASDDEVVQAIPKALEKHSLVWSRLRNLEINHGKNPPVNTNASEVIETARTPRISSANKIQASEEEVREAVRSIDNSIAQIVESLPANTALLVTSGHGDYREVSRLQARQKHFQHLYNTLTLSAIPKEDQFLDADQKALEEAVDRAKDGVCFFMIK</sequence>
<evidence type="ECO:0000313" key="10">
    <source>
        <dbReference type="Proteomes" id="UP000726737"/>
    </source>
</evidence>
<evidence type="ECO:0000259" key="8">
    <source>
        <dbReference type="SMART" id="SM00479"/>
    </source>
</evidence>
<dbReference type="EMBL" id="JAAAJA010000040">
    <property type="protein sequence ID" value="KAG0264971.1"/>
    <property type="molecule type" value="Genomic_DNA"/>
</dbReference>
<accession>A0A9P6U9H3</accession>
<comment type="subcellular location">
    <subcellularLocation>
        <location evidence="1">Nucleus</location>
    </subcellularLocation>
</comment>
<dbReference type="Pfam" id="PF00929">
    <property type="entry name" value="RNase_T"/>
    <property type="match status" value="1"/>
</dbReference>
<feature type="compositionally biased region" description="Basic residues" evidence="7">
    <location>
        <begin position="1"/>
        <end position="18"/>
    </location>
</feature>
<dbReference type="FunFam" id="3.30.420.10:FF:000019">
    <property type="entry name" value="RNA exonuclease NEF-sp"/>
    <property type="match status" value="1"/>
</dbReference>
<evidence type="ECO:0000256" key="1">
    <source>
        <dbReference type="ARBA" id="ARBA00004123"/>
    </source>
</evidence>
<reference evidence="9" key="1">
    <citation type="journal article" date="2020" name="Fungal Divers.">
        <title>Resolving the Mortierellaceae phylogeny through synthesis of multi-gene phylogenetics and phylogenomics.</title>
        <authorList>
            <person name="Vandepol N."/>
            <person name="Liber J."/>
            <person name="Desiro A."/>
            <person name="Na H."/>
            <person name="Kennedy M."/>
            <person name="Barry K."/>
            <person name="Grigoriev I.V."/>
            <person name="Miller A.N."/>
            <person name="O'Donnell K."/>
            <person name="Stajich J.E."/>
            <person name="Bonito G."/>
        </authorList>
    </citation>
    <scope>NUCLEOTIDE SEQUENCE</scope>
    <source>
        <strain evidence="9">KOD948</strain>
    </source>
</reference>
<dbReference type="OrthoDB" id="8191639at2759"/>
<feature type="region of interest" description="Disordered" evidence="7">
    <location>
        <begin position="255"/>
        <end position="293"/>
    </location>
</feature>
<feature type="compositionally biased region" description="Polar residues" evidence="7">
    <location>
        <begin position="114"/>
        <end position="123"/>
    </location>
</feature>
<feature type="domain" description="Exonuclease" evidence="8">
    <location>
        <begin position="340"/>
        <end position="500"/>
    </location>
</feature>
<organism evidence="9 10">
    <name type="scientific">Mortierella polycephala</name>
    <dbReference type="NCBI Taxonomy" id="41804"/>
    <lineage>
        <taxon>Eukaryota</taxon>
        <taxon>Fungi</taxon>
        <taxon>Fungi incertae sedis</taxon>
        <taxon>Mucoromycota</taxon>
        <taxon>Mortierellomycotina</taxon>
        <taxon>Mortierellomycetes</taxon>
        <taxon>Mortierellales</taxon>
        <taxon>Mortierellaceae</taxon>
        <taxon>Mortierella</taxon>
    </lineage>
</organism>
<gene>
    <name evidence="9" type="ORF">BG011_005727</name>
</gene>
<keyword evidence="3" id="KW-0540">Nuclease</keyword>
<dbReference type="SUPFAM" id="SSF53098">
    <property type="entry name" value="Ribonuclease H-like"/>
    <property type="match status" value="1"/>
</dbReference>
<dbReference type="GO" id="GO:0003676">
    <property type="term" value="F:nucleic acid binding"/>
    <property type="evidence" value="ECO:0007669"/>
    <property type="project" value="InterPro"/>
</dbReference>
<protein>
    <recommendedName>
        <fullName evidence="8">Exonuclease domain-containing protein</fullName>
    </recommendedName>
</protein>
<name>A0A9P6U9H3_9FUNG</name>
<evidence type="ECO:0000313" key="9">
    <source>
        <dbReference type="EMBL" id="KAG0264971.1"/>
    </source>
</evidence>
<dbReference type="InterPro" id="IPR047021">
    <property type="entry name" value="REXO1/3/4-like"/>
</dbReference>
<dbReference type="SMART" id="SM00479">
    <property type="entry name" value="EXOIII"/>
    <property type="match status" value="1"/>
</dbReference>
<dbReference type="CDD" id="cd06145">
    <property type="entry name" value="REX1_like"/>
    <property type="match status" value="1"/>
</dbReference>
<comment type="caution">
    <text evidence="9">The sequence shown here is derived from an EMBL/GenBank/DDBJ whole genome shotgun (WGS) entry which is preliminary data.</text>
</comment>
<feature type="compositionally biased region" description="Basic and acidic residues" evidence="7">
    <location>
        <begin position="98"/>
        <end position="112"/>
    </location>
</feature>
<comment type="similarity">
    <text evidence="2">Belongs to the REXO1/REXO3 family.</text>
</comment>
<feature type="compositionally biased region" description="Basic and acidic residues" evidence="7">
    <location>
        <begin position="136"/>
        <end position="146"/>
    </location>
</feature>
<proteinExistence type="inferred from homology"/>
<evidence type="ECO:0000256" key="2">
    <source>
        <dbReference type="ARBA" id="ARBA00006357"/>
    </source>
</evidence>
<keyword evidence="5" id="KW-0269">Exonuclease</keyword>
<evidence type="ECO:0000256" key="5">
    <source>
        <dbReference type="ARBA" id="ARBA00022839"/>
    </source>
</evidence>
<feature type="region of interest" description="Disordered" evidence="7">
    <location>
        <begin position="1"/>
        <end position="150"/>
    </location>
</feature>
<dbReference type="PANTHER" id="PTHR12801">
    <property type="entry name" value="RNA EXONUCLEASE REXO1 / RECO3 FAMILY MEMBER-RELATED"/>
    <property type="match status" value="1"/>
</dbReference>
<dbReference type="InterPro" id="IPR036397">
    <property type="entry name" value="RNaseH_sf"/>
</dbReference>
<dbReference type="InterPro" id="IPR034922">
    <property type="entry name" value="REX1-like_exo"/>
</dbReference>
<dbReference type="PANTHER" id="PTHR12801:SF115">
    <property type="entry name" value="FI18136P1-RELATED"/>
    <property type="match status" value="1"/>
</dbReference>
<keyword evidence="10" id="KW-1185">Reference proteome</keyword>
<dbReference type="InterPro" id="IPR013520">
    <property type="entry name" value="Ribonucl_H"/>
</dbReference>
<dbReference type="Proteomes" id="UP000726737">
    <property type="component" value="Unassembled WGS sequence"/>
</dbReference>
<dbReference type="Gene3D" id="3.30.420.10">
    <property type="entry name" value="Ribonuclease H-like superfamily/Ribonuclease H"/>
    <property type="match status" value="1"/>
</dbReference>
<evidence type="ECO:0000256" key="4">
    <source>
        <dbReference type="ARBA" id="ARBA00022801"/>
    </source>
</evidence>
<feature type="compositionally biased region" description="Basic and acidic residues" evidence="7">
    <location>
        <begin position="273"/>
        <end position="286"/>
    </location>
</feature>
<keyword evidence="6" id="KW-0539">Nucleus</keyword>
<keyword evidence="4" id="KW-0378">Hydrolase</keyword>
<dbReference type="GO" id="GO:0004527">
    <property type="term" value="F:exonuclease activity"/>
    <property type="evidence" value="ECO:0007669"/>
    <property type="project" value="UniProtKB-KW"/>
</dbReference>
<dbReference type="AlphaFoldDB" id="A0A9P6U9H3"/>
<dbReference type="InterPro" id="IPR012337">
    <property type="entry name" value="RNaseH-like_sf"/>
</dbReference>
<evidence type="ECO:0000256" key="7">
    <source>
        <dbReference type="SAM" id="MobiDB-lite"/>
    </source>
</evidence>
<evidence type="ECO:0000256" key="3">
    <source>
        <dbReference type="ARBA" id="ARBA00022722"/>
    </source>
</evidence>